<evidence type="ECO:0000313" key="2">
    <source>
        <dbReference type="Proteomes" id="UP000091914"/>
    </source>
</evidence>
<protein>
    <submittedName>
        <fullName evidence="1">Uncharacterized protein</fullName>
    </submittedName>
</protein>
<evidence type="ECO:0000313" key="1">
    <source>
        <dbReference type="EMBL" id="OBB88501.1"/>
    </source>
</evidence>
<comment type="caution">
    <text evidence="1">The sequence shown here is derived from an EMBL/GenBank/DDBJ whole genome shotgun (WGS) entry which is preliminary data.</text>
</comment>
<dbReference type="EMBL" id="LZSX01000008">
    <property type="protein sequence ID" value="OBB88501.1"/>
    <property type="molecule type" value="Genomic_DNA"/>
</dbReference>
<name>A0A1A0VZ94_9MYCO</name>
<organism evidence="1 2">
    <name type="scientific">Mycobacterium colombiense</name>
    <dbReference type="NCBI Taxonomy" id="339268"/>
    <lineage>
        <taxon>Bacteria</taxon>
        <taxon>Bacillati</taxon>
        <taxon>Actinomycetota</taxon>
        <taxon>Actinomycetes</taxon>
        <taxon>Mycobacteriales</taxon>
        <taxon>Mycobacteriaceae</taxon>
        <taxon>Mycobacterium</taxon>
        <taxon>Mycobacterium avium complex (MAC)</taxon>
    </lineage>
</organism>
<sequence length="255" mass="26958">MDFDRITHPLRLAKGSHQPGSGKGCAMNVISYINGDTHISDFPDCSARPLSAFVQLCNDLLAGPDGYLSPENSLLALELGWQTVGTADVDDTVIHAWVAELLTSPTWGVVCYAKRAARYAKSSADKAVLNIAELHRAVAAGGMPPIAAWDAADRAARTACRASKPNLHVAGLYALRAAYHSTAVVSTGRGATLDAVTGNALQAHVLATEGATATPIVELTRQAIRAWRGLAALDIQTYLNRTSVDSARQLIEVST</sequence>
<reference evidence="1 2" key="1">
    <citation type="submission" date="2016-06" db="EMBL/GenBank/DDBJ databases">
        <authorList>
            <person name="Kjaerup R.B."/>
            <person name="Dalgaard T.S."/>
            <person name="Juul-Madsen H.R."/>
        </authorList>
    </citation>
    <scope>NUCLEOTIDE SEQUENCE [LARGE SCALE GENOMIC DNA]</scope>
    <source>
        <strain evidence="1 2">852002-51834_SCH5396731</strain>
    </source>
</reference>
<dbReference type="OrthoDB" id="4738413at2"/>
<dbReference type="RefSeq" id="WP_064877316.1">
    <property type="nucleotide sequence ID" value="NZ_LZSX01000008.1"/>
</dbReference>
<accession>A0A1A0VZ94</accession>
<proteinExistence type="predicted"/>
<dbReference type="AlphaFoldDB" id="A0A1A0VZ94"/>
<dbReference type="Proteomes" id="UP000091914">
    <property type="component" value="Unassembled WGS sequence"/>
</dbReference>
<gene>
    <name evidence="1" type="ORF">A5760_23950</name>
</gene>